<evidence type="ECO:0000259" key="2">
    <source>
        <dbReference type="Pfam" id="PF00089"/>
    </source>
</evidence>
<dbReference type="EMBL" id="PXOF01000125">
    <property type="protein sequence ID" value="RGP63749.1"/>
    <property type="molecule type" value="Genomic_DNA"/>
</dbReference>
<evidence type="ECO:0000313" key="3">
    <source>
        <dbReference type="EMBL" id="RGP63749.1"/>
    </source>
</evidence>
<protein>
    <recommendedName>
        <fullName evidence="2">Peptidase S1 domain-containing protein</fullName>
    </recommendedName>
</protein>
<feature type="region of interest" description="Disordered" evidence="1">
    <location>
        <begin position="177"/>
        <end position="227"/>
    </location>
</feature>
<dbReference type="Proteomes" id="UP000266152">
    <property type="component" value="Unassembled WGS sequence"/>
</dbReference>
<dbReference type="GO" id="GO:0006508">
    <property type="term" value="P:proteolysis"/>
    <property type="evidence" value="ECO:0007669"/>
    <property type="project" value="InterPro"/>
</dbReference>
<sequence length="613" mass="66083">MCSILRASNRPAAWILDQPDSFQDTGDATKSCEFHSSKINISEFSSTGFQKVSENVTENLGIALSGAEISPDADMTHSIVKIEARFENNVTGVSVRKVSTGLLVSSDLVVTGSEAVYDAEYHLGAAKQVTCYTGRGASDSQNRYGQRVVFSADWAEDSGRRSRDIAFIHLAQTATFTSEPAPVQEEPTEQVPAPVTVPADYTSDETQAPEPVAQPETEPNVEQVQEPTPVCVEPAVQEPVFDFPAPAAEPVSEPVPENDYVDVEIDETPDTSVAEETDPFYETIKTISQIDTKTLDIESSLIDDVGQFVSVAAGALVHHVVGAESILSGKSTKLPGVSERALLAEASLQAVLAIEQSDELDEIIATMKQNWTANAPQVDQLSVLLAPYLSEAARCIIEYHQEDDVAQSAQVKPLKRRNLGIRQLSTNDNNKAFVKGIFGSTLPLPGRQNGFSSLSPALRSAISAIDQIVCEAGKATVCEITPKLLEKYQGAAAMSGDIQATRVLVERAIMADVAYQALSTLSQEKLQILKVIPLDGEIPQCDNVFDLIKYIIQKIGPACLHDAKQAVHKFMPLLQGPSATIIQPALTTPVKAETSKFALRDFLSSKKGSVKTI</sequence>
<accession>A0A395RVB7</accession>
<dbReference type="STRING" id="5514.A0A395RVB7"/>
<name>A0A395RVB7_FUSSP</name>
<keyword evidence="4" id="KW-1185">Reference proteome</keyword>
<organism evidence="3 4">
    <name type="scientific">Fusarium sporotrichioides</name>
    <dbReference type="NCBI Taxonomy" id="5514"/>
    <lineage>
        <taxon>Eukaryota</taxon>
        <taxon>Fungi</taxon>
        <taxon>Dikarya</taxon>
        <taxon>Ascomycota</taxon>
        <taxon>Pezizomycotina</taxon>
        <taxon>Sordariomycetes</taxon>
        <taxon>Hypocreomycetidae</taxon>
        <taxon>Hypocreales</taxon>
        <taxon>Nectriaceae</taxon>
        <taxon>Fusarium</taxon>
    </lineage>
</organism>
<proteinExistence type="predicted"/>
<evidence type="ECO:0000313" key="4">
    <source>
        <dbReference type="Proteomes" id="UP000266152"/>
    </source>
</evidence>
<feature type="domain" description="Peptidase S1" evidence="2">
    <location>
        <begin position="93"/>
        <end position="196"/>
    </location>
</feature>
<dbReference type="Pfam" id="PF00089">
    <property type="entry name" value="Trypsin"/>
    <property type="match status" value="1"/>
</dbReference>
<comment type="caution">
    <text evidence="3">The sequence shown here is derived from an EMBL/GenBank/DDBJ whole genome shotgun (WGS) entry which is preliminary data.</text>
</comment>
<reference evidence="3 4" key="1">
    <citation type="journal article" date="2018" name="PLoS Pathog.">
        <title>Evolution of structural diversity of trichothecenes, a family of toxins produced by plant pathogenic and entomopathogenic fungi.</title>
        <authorList>
            <person name="Proctor R.H."/>
            <person name="McCormick S.P."/>
            <person name="Kim H.S."/>
            <person name="Cardoza R.E."/>
            <person name="Stanley A.M."/>
            <person name="Lindo L."/>
            <person name="Kelly A."/>
            <person name="Brown D.W."/>
            <person name="Lee T."/>
            <person name="Vaughan M.M."/>
            <person name="Alexander N.J."/>
            <person name="Busman M."/>
            <person name="Gutierrez S."/>
        </authorList>
    </citation>
    <scope>NUCLEOTIDE SEQUENCE [LARGE SCALE GENOMIC DNA]</scope>
    <source>
        <strain evidence="3 4">NRRL 3299</strain>
    </source>
</reference>
<dbReference type="GO" id="GO:0004252">
    <property type="term" value="F:serine-type endopeptidase activity"/>
    <property type="evidence" value="ECO:0007669"/>
    <property type="project" value="InterPro"/>
</dbReference>
<dbReference type="AlphaFoldDB" id="A0A395RVB7"/>
<gene>
    <name evidence="3" type="ORF">FSPOR_8355</name>
</gene>
<dbReference type="InterPro" id="IPR001254">
    <property type="entry name" value="Trypsin_dom"/>
</dbReference>
<evidence type="ECO:0000256" key="1">
    <source>
        <dbReference type="SAM" id="MobiDB-lite"/>
    </source>
</evidence>